<dbReference type="AlphaFoldDB" id="A0AAV4UFR6"/>
<reference evidence="1 2" key="1">
    <citation type="submission" date="2021-06" db="EMBL/GenBank/DDBJ databases">
        <title>Caerostris darwini draft genome.</title>
        <authorList>
            <person name="Kono N."/>
            <person name="Arakawa K."/>
        </authorList>
    </citation>
    <scope>NUCLEOTIDE SEQUENCE [LARGE SCALE GENOMIC DNA]</scope>
</reference>
<dbReference type="Proteomes" id="UP001054837">
    <property type="component" value="Unassembled WGS sequence"/>
</dbReference>
<name>A0AAV4UFR6_9ARAC</name>
<sequence length="98" mass="11409">MKIKVLNTKKSTREELQELFTTDDEDLLDIQKSENNKETECFVTASSAWTYKIYSQDFSYAASTEKMRDKVSTSEDEMQDWTDESVWFAPSEPTTKSN</sequence>
<proteinExistence type="predicted"/>
<gene>
    <name evidence="1" type="ORF">CDAR_98301</name>
</gene>
<dbReference type="EMBL" id="BPLQ01011207">
    <property type="protein sequence ID" value="GIY56623.1"/>
    <property type="molecule type" value="Genomic_DNA"/>
</dbReference>
<accession>A0AAV4UFR6</accession>
<protein>
    <submittedName>
        <fullName evidence="1">Uncharacterized protein</fullName>
    </submittedName>
</protein>
<organism evidence="1 2">
    <name type="scientific">Caerostris darwini</name>
    <dbReference type="NCBI Taxonomy" id="1538125"/>
    <lineage>
        <taxon>Eukaryota</taxon>
        <taxon>Metazoa</taxon>
        <taxon>Ecdysozoa</taxon>
        <taxon>Arthropoda</taxon>
        <taxon>Chelicerata</taxon>
        <taxon>Arachnida</taxon>
        <taxon>Araneae</taxon>
        <taxon>Araneomorphae</taxon>
        <taxon>Entelegynae</taxon>
        <taxon>Araneoidea</taxon>
        <taxon>Araneidae</taxon>
        <taxon>Caerostris</taxon>
    </lineage>
</organism>
<evidence type="ECO:0000313" key="1">
    <source>
        <dbReference type="EMBL" id="GIY56623.1"/>
    </source>
</evidence>
<keyword evidence="2" id="KW-1185">Reference proteome</keyword>
<evidence type="ECO:0000313" key="2">
    <source>
        <dbReference type="Proteomes" id="UP001054837"/>
    </source>
</evidence>
<comment type="caution">
    <text evidence="1">The sequence shown here is derived from an EMBL/GenBank/DDBJ whole genome shotgun (WGS) entry which is preliminary data.</text>
</comment>